<proteinExistence type="inferred from homology"/>
<reference evidence="4" key="1">
    <citation type="submission" date="2016-06" db="UniProtKB">
        <authorList>
            <consortium name="WormBaseParasite"/>
        </authorList>
    </citation>
    <scope>IDENTIFICATION</scope>
</reference>
<dbReference type="GO" id="GO:0005737">
    <property type="term" value="C:cytoplasm"/>
    <property type="evidence" value="ECO:0007669"/>
    <property type="project" value="TreeGrafter"/>
</dbReference>
<organism evidence="4">
    <name type="scientific">Schistocephalus solidus</name>
    <name type="common">Tapeworm</name>
    <dbReference type="NCBI Taxonomy" id="70667"/>
    <lineage>
        <taxon>Eukaryota</taxon>
        <taxon>Metazoa</taxon>
        <taxon>Spiralia</taxon>
        <taxon>Lophotrochozoa</taxon>
        <taxon>Platyhelminthes</taxon>
        <taxon>Cestoda</taxon>
        <taxon>Eucestoda</taxon>
        <taxon>Diphyllobothriidea</taxon>
        <taxon>Diphyllobothriidae</taxon>
        <taxon>Schistocephalus</taxon>
    </lineage>
</organism>
<evidence type="ECO:0000313" key="4">
    <source>
        <dbReference type="WBParaSite" id="SSLN_0000938501-mRNA-1"/>
    </source>
</evidence>
<dbReference type="STRING" id="70667.A0A183SXU3"/>
<protein>
    <submittedName>
        <fullName evidence="4">Tctex1 domain-containing protein 2</fullName>
    </submittedName>
</protein>
<reference evidence="2 3" key="2">
    <citation type="submission" date="2018-11" db="EMBL/GenBank/DDBJ databases">
        <authorList>
            <consortium name="Pathogen Informatics"/>
        </authorList>
    </citation>
    <scope>NUCLEOTIDE SEQUENCE [LARGE SCALE GENOMIC DNA]</scope>
    <source>
        <strain evidence="2 3">NST_G2</strain>
    </source>
</reference>
<keyword evidence="3" id="KW-1185">Reference proteome</keyword>
<sequence>MEYFRQDISLSGRWVFRRKNRVARETMLILQLLKAKLDGLKYDYELFPGIISLADSIREEIKEKLKLNRYKFIVQVTLGEQKGQGVKASCRCYWDADADNYAEVTYFNERIFCVAVAFGIYNY</sequence>
<dbReference type="GO" id="GO:0007018">
    <property type="term" value="P:microtubule-based movement"/>
    <property type="evidence" value="ECO:0007669"/>
    <property type="project" value="TreeGrafter"/>
</dbReference>
<dbReference type="EMBL" id="UYSU01035000">
    <property type="protein sequence ID" value="VDL95426.1"/>
    <property type="molecule type" value="Genomic_DNA"/>
</dbReference>
<dbReference type="GO" id="GO:0045505">
    <property type="term" value="F:dynein intermediate chain binding"/>
    <property type="evidence" value="ECO:0007669"/>
    <property type="project" value="TreeGrafter"/>
</dbReference>
<comment type="similarity">
    <text evidence="1">Belongs to the dynein light chain Tctex-type family.</text>
</comment>
<dbReference type="InterPro" id="IPR038586">
    <property type="entry name" value="Tctex-1-like_sf"/>
</dbReference>
<dbReference type="InterPro" id="IPR005334">
    <property type="entry name" value="Tctex-1-like"/>
</dbReference>
<evidence type="ECO:0000313" key="2">
    <source>
        <dbReference type="EMBL" id="VDL95426.1"/>
    </source>
</evidence>
<dbReference type="Gene3D" id="3.30.1140.40">
    <property type="entry name" value="Tctex-1"/>
    <property type="match status" value="1"/>
</dbReference>
<dbReference type="CDD" id="cd21459">
    <property type="entry name" value="DLC-like_TCTEX1D2"/>
    <property type="match status" value="1"/>
</dbReference>
<dbReference type="OrthoDB" id="10260741at2759"/>
<dbReference type="WBParaSite" id="SSLN_0000938501-mRNA-1">
    <property type="protein sequence ID" value="SSLN_0000938501-mRNA-1"/>
    <property type="gene ID" value="SSLN_0000938501"/>
</dbReference>
<dbReference type="PANTHER" id="PTHR21255:SF7">
    <property type="entry name" value="DYNEIN LIGHT CHAIN TCTEX-TYPE PROTEIN 2B"/>
    <property type="match status" value="1"/>
</dbReference>
<evidence type="ECO:0000313" key="3">
    <source>
        <dbReference type="Proteomes" id="UP000275846"/>
    </source>
</evidence>
<dbReference type="GO" id="GO:0005868">
    <property type="term" value="C:cytoplasmic dynein complex"/>
    <property type="evidence" value="ECO:0007669"/>
    <property type="project" value="TreeGrafter"/>
</dbReference>
<accession>A0A183SXU3</accession>
<evidence type="ECO:0000256" key="1">
    <source>
        <dbReference type="ARBA" id="ARBA00005361"/>
    </source>
</evidence>
<dbReference type="Pfam" id="PF03645">
    <property type="entry name" value="Tctex-1"/>
    <property type="match status" value="1"/>
</dbReference>
<dbReference type="PANTHER" id="PTHR21255">
    <property type="entry name" value="T-COMPLEX-ASSOCIATED-TESTIS-EXPRESSED 1/ DYNEIN LIGHT CHAIN"/>
    <property type="match status" value="1"/>
</dbReference>
<name>A0A183SXU3_SCHSO</name>
<gene>
    <name evidence="2" type="ORF">SSLN_LOCUS9041</name>
</gene>
<dbReference type="AlphaFoldDB" id="A0A183SXU3"/>
<dbReference type="Proteomes" id="UP000275846">
    <property type="component" value="Unassembled WGS sequence"/>
</dbReference>